<keyword evidence="8" id="KW-1185">Reference proteome</keyword>
<dbReference type="PANTHER" id="PTHR30482:SF10">
    <property type="entry name" value="HIGH-AFFINITY BRANCHED-CHAIN AMINO ACID TRANSPORT PROTEIN BRAE"/>
    <property type="match status" value="1"/>
</dbReference>
<evidence type="ECO:0000256" key="5">
    <source>
        <dbReference type="ARBA" id="ARBA00023136"/>
    </source>
</evidence>
<keyword evidence="2" id="KW-1003">Cell membrane</keyword>
<organism evidence="7 8">
    <name type="scientific">Herbaspirillum chlorophenolicum</name>
    <dbReference type="NCBI Taxonomy" id="211589"/>
    <lineage>
        <taxon>Bacteria</taxon>
        <taxon>Pseudomonadati</taxon>
        <taxon>Pseudomonadota</taxon>
        <taxon>Betaproteobacteria</taxon>
        <taxon>Burkholderiales</taxon>
        <taxon>Oxalobacteraceae</taxon>
        <taxon>Herbaspirillum</taxon>
    </lineage>
</organism>
<dbReference type="RefSeq" id="WP_141912056.1">
    <property type="nucleotide sequence ID" value="NZ_JBIUZV010000001.1"/>
</dbReference>
<comment type="caution">
    <text evidence="7">The sequence shown here is derived from an EMBL/GenBank/DDBJ whole genome shotgun (WGS) entry which is preliminary data.</text>
</comment>
<dbReference type="Pfam" id="PF02653">
    <property type="entry name" value="BPD_transp_2"/>
    <property type="match status" value="1"/>
</dbReference>
<accession>A0ABW8ET95</accession>
<proteinExistence type="predicted"/>
<feature type="transmembrane region" description="Helical" evidence="6">
    <location>
        <begin position="111"/>
        <end position="128"/>
    </location>
</feature>
<feature type="transmembrane region" description="Helical" evidence="6">
    <location>
        <begin position="290"/>
        <end position="308"/>
    </location>
</feature>
<feature type="transmembrane region" description="Helical" evidence="6">
    <location>
        <begin position="254"/>
        <end position="278"/>
    </location>
</feature>
<dbReference type="Proteomes" id="UP001617427">
    <property type="component" value="Unassembled WGS sequence"/>
</dbReference>
<evidence type="ECO:0000313" key="7">
    <source>
        <dbReference type="EMBL" id="MFJ3044685.1"/>
    </source>
</evidence>
<name>A0ABW8ET95_9BURK</name>
<comment type="subcellular location">
    <subcellularLocation>
        <location evidence="1">Cell membrane</location>
        <topology evidence="1">Multi-pass membrane protein</topology>
    </subcellularLocation>
</comment>
<reference evidence="7 8" key="1">
    <citation type="submission" date="2024-10" db="EMBL/GenBank/DDBJ databases">
        <title>The Natural Products Discovery Center: Release of the First 8490 Sequenced Strains for Exploring Actinobacteria Biosynthetic Diversity.</title>
        <authorList>
            <person name="Kalkreuter E."/>
            <person name="Kautsar S.A."/>
            <person name="Yang D."/>
            <person name="Bader C.D."/>
            <person name="Teijaro C.N."/>
            <person name="Fluegel L."/>
            <person name="Davis C.M."/>
            <person name="Simpson J.R."/>
            <person name="Lauterbach L."/>
            <person name="Steele A.D."/>
            <person name="Gui C."/>
            <person name="Meng S."/>
            <person name="Li G."/>
            <person name="Viehrig K."/>
            <person name="Ye F."/>
            <person name="Su P."/>
            <person name="Kiefer A.F."/>
            <person name="Nichols A."/>
            <person name="Cepeda A.J."/>
            <person name="Yan W."/>
            <person name="Fan B."/>
            <person name="Jiang Y."/>
            <person name="Adhikari A."/>
            <person name="Zheng C.-J."/>
            <person name="Schuster L."/>
            <person name="Cowan T.M."/>
            <person name="Smanski M.J."/>
            <person name="Chevrette M.G."/>
            <person name="De Carvalho L.P.S."/>
            <person name="Shen B."/>
        </authorList>
    </citation>
    <scope>NUCLEOTIDE SEQUENCE [LARGE SCALE GENOMIC DNA]</scope>
    <source>
        <strain evidence="7 8">NPDC087045</strain>
    </source>
</reference>
<keyword evidence="5 6" id="KW-0472">Membrane</keyword>
<feature type="transmembrane region" description="Helical" evidence="6">
    <location>
        <begin position="84"/>
        <end position="104"/>
    </location>
</feature>
<feature type="transmembrane region" description="Helical" evidence="6">
    <location>
        <begin position="61"/>
        <end position="78"/>
    </location>
</feature>
<dbReference type="InterPro" id="IPR001851">
    <property type="entry name" value="ABC_transp_permease"/>
</dbReference>
<keyword evidence="3 6" id="KW-0812">Transmembrane</keyword>
<evidence type="ECO:0000256" key="2">
    <source>
        <dbReference type="ARBA" id="ARBA00022475"/>
    </source>
</evidence>
<dbReference type="PANTHER" id="PTHR30482">
    <property type="entry name" value="HIGH-AFFINITY BRANCHED-CHAIN AMINO ACID TRANSPORT SYSTEM PERMEASE"/>
    <property type="match status" value="1"/>
</dbReference>
<evidence type="ECO:0000256" key="6">
    <source>
        <dbReference type="SAM" id="Phobius"/>
    </source>
</evidence>
<sequence>MNNRIPIIACLLLGVAAIAALPLLLETFTLMELSVYVIMSILALSLGFVWGYGGILCFGQAAFFGLGAYAYAIAAINFGESTGAFLVAIAVPTLFALALGYFIFFGRISDVYLGVITLTATLILFNLVNSTSGEQYKIGQAAIGGFNGIPSIPTLNIPFQPDQVLSPEVFFMVCVAFLMASYIGLRLLLASHFGRVVVALRENELRVDLLGYDSRKYKLAAFAISGALAGVAGCLFANWGAFTSPTVFSLTQSALVIIWVLVGGVGTLLGPIIGCFFVQWLTSYIGGLGFINPNLMLGAVLIGFVLLLPKGIVSLFGDLGKLFNGGRRAAPAEVRPASQGGKP</sequence>
<evidence type="ECO:0000313" key="8">
    <source>
        <dbReference type="Proteomes" id="UP001617427"/>
    </source>
</evidence>
<gene>
    <name evidence="7" type="ORF">ACIPEN_02535</name>
</gene>
<dbReference type="EMBL" id="JBIUZV010000001">
    <property type="protein sequence ID" value="MFJ3044685.1"/>
    <property type="molecule type" value="Genomic_DNA"/>
</dbReference>
<feature type="transmembrane region" description="Helical" evidence="6">
    <location>
        <begin position="219"/>
        <end position="242"/>
    </location>
</feature>
<evidence type="ECO:0000256" key="3">
    <source>
        <dbReference type="ARBA" id="ARBA00022692"/>
    </source>
</evidence>
<evidence type="ECO:0000256" key="1">
    <source>
        <dbReference type="ARBA" id="ARBA00004651"/>
    </source>
</evidence>
<evidence type="ECO:0000256" key="4">
    <source>
        <dbReference type="ARBA" id="ARBA00022989"/>
    </source>
</evidence>
<protein>
    <submittedName>
        <fullName evidence="7">Branched-chain amino acid ABC transporter permease</fullName>
    </submittedName>
</protein>
<feature type="transmembrane region" description="Helical" evidence="6">
    <location>
        <begin position="35"/>
        <end position="54"/>
    </location>
</feature>
<keyword evidence="4 6" id="KW-1133">Transmembrane helix</keyword>
<dbReference type="InterPro" id="IPR043428">
    <property type="entry name" value="LivM-like"/>
</dbReference>
<dbReference type="CDD" id="cd06581">
    <property type="entry name" value="TM_PBP1_LivM_like"/>
    <property type="match status" value="1"/>
</dbReference>
<feature type="transmembrane region" description="Helical" evidence="6">
    <location>
        <begin position="169"/>
        <end position="198"/>
    </location>
</feature>